<keyword evidence="1" id="KW-0732">Signal</keyword>
<accession>A0A024TG13</accession>
<reference evidence="2" key="1">
    <citation type="submission" date="2013-12" db="EMBL/GenBank/DDBJ databases">
        <title>The Genome Sequence of Aphanomyces invadans NJM9701.</title>
        <authorList>
            <consortium name="The Broad Institute Genomics Platform"/>
            <person name="Russ C."/>
            <person name="Tyler B."/>
            <person name="van West P."/>
            <person name="Dieguez-Uribeondo J."/>
            <person name="Young S.K."/>
            <person name="Zeng Q."/>
            <person name="Gargeya S."/>
            <person name="Fitzgerald M."/>
            <person name="Abouelleil A."/>
            <person name="Alvarado L."/>
            <person name="Chapman S.B."/>
            <person name="Gainer-Dewar J."/>
            <person name="Goldberg J."/>
            <person name="Griggs A."/>
            <person name="Gujja S."/>
            <person name="Hansen M."/>
            <person name="Howarth C."/>
            <person name="Imamovic A."/>
            <person name="Ireland A."/>
            <person name="Larimer J."/>
            <person name="McCowan C."/>
            <person name="Murphy C."/>
            <person name="Pearson M."/>
            <person name="Poon T.W."/>
            <person name="Priest M."/>
            <person name="Roberts A."/>
            <person name="Saif S."/>
            <person name="Shea T."/>
            <person name="Sykes S."/>
            <person name="Wortman J."/>
            <person name="Nusbaum C."/>
            <person name="Birren B."/>
        </authorList>
    </citation>
    <scope>NUCLEOTIDE SEQUENCE [LARGE SCALE GENOMIC DNA]</scope>
    <source>
        <strain evidence="2">NJM9701</strain>
    </source>
</reference>
<organism evidence="2">
    <name type="scientific">Aphanomyces invadans</name>
    <dbReference type="NCBI Taxonomy" id="157072"/>
    <lineage>
        <taxon>Eukaryota</taxon>
        <taxon>Sar</taxon>
        <taxon>Stramenopiles</taxon>
        <taxon>Oomycota</taxon>
        <taxon>Saprolegniomycetes</taxon>
        <taxon>Saprolegniales</taxon>
        <taxon>Verrucalvaceae</taxon>
        <taxon>Aphanomyces</taxon>
    </lineage>
</organism>
<evidence type="ECO:0000256" key="1">
    <source>
        <dbReference type="SAM" id="SignalP"/>
    </source>
</evidence>
<sequence>MHRLLVPGLVTVGTLHHTLASIEWVSGGTAAELLADRVALAESSYDVVPDVEPPPTRPDNYRRCIWNRFNYKVDKATNEGEENREQCFDNVFEYGKVLAYPFPRSSYHYDTDPKHVMDSDAKPHITVDAAYDLTGNGFTNFDPKIYDFETFERDGASILYKSIKHSVGLYWMTLVAYDFNGVESSECSACLSVTDMYRPRGGPGGKTCTNTNVVGYADTTLKNLLPPVQQLIAYRQKATNNKCSNVRCDDVGLTRTDFFSLESARESFSGTEVEDPLDGWTTCMGAPLTNNEWAKLTTSVFTASSDIPDVHTCARSCKYDLALKEIYTAFNCDVDYTIFPPKPICDGESTEACAFVQQVTARSTDLVSSFSVKLKAAPAKVPIQDPAAVFPGSNYPPPTDTVKKELHFDVSCDSTAPDFATFCTSQLQVKVSDLFELDATLNPNPAVAALLNGRTTSAAPIVFWRVKNTAAGAWHVIENGDLKDPSVVLTFPRFKTELIFEAFTACGKLGDITWNVYVHRHEVVRIDDWWYSMWDCGAGKCNVEHTDFRVCKFKFDPKCDTYLSMLNPSDAKPTIPIDPVTKGSYKVCEYKDAKNEKQMCSNGCWWHYASCDTSSSEESCADRIRQEGNRFVYCGEGGEHEPPLGEVDSHNLAAQVLLEAFDDEDKVTNTKYVKPFAKQCKCTTPACKGRVCKGCSTSHVSPTAPTEYECQADDGTKDTCLANIANNKPEKDQFYWCGDGTNPDVVPAPVPAPEVRIKWQFLGLQCTWKYRNSKSAAQFLNTINRGADQIAFEKEVAIKMQNIDVTEVTVTCEFNFKSNAAKSDALPLKKTRSKTILIQNCDHPRWNAEHPIDQGRFIKDVCNVVSWYSDVKKRQPAPFQACRGALVYPDGPSTEANAAKTIYVETTSDLQCCNIKGSDRGDSRGDSRKSPDGTFTCQKLPGDFSTGLCTDSKSSKYYYTASFVGAASMVDSAQAYVRELLVAGGFLAAVAVVAAVSSKQRASTAAVEMDDAYMQLLA</sequence>
<dbReference type="OrthoDB" id="62222at2759"/>
<gene>
    <name evidence="2" type="ORF">H310_13350</name>
</gene>
<dbReference type="EMBL" id="KI914001">
    <property type="protein sequence ID" value="ETV92292.1"/>
    <property type="molecule type" value="Genomic_DNA"/>
</dbReference>
<feature type="chain" id="PRO_5001534717" evidence="1">
    <location>
        <begin position="21"/>
        <end position="1018"/>
    </location>
</feature>
<feature type="signal peptide" evidence="1">
    <location>
        <begin position="1"/>
        <end position="20"/>
    </location>
</feature>
<dbReference type="AlphaFoldDB" id="A0A024TG13"/>
<name>A0A024TG13_9STRA</name>
<protein>
    <submittedName>
        <fullName evidence="2">Uncharacterized protein</fullName>
    </submittedName>
</protein>
<dbReference type="GeneID" id="20090400"/>
<dbReference type="RefSeq" id="XP_008879043.1">
    <property type="nucleotide sequence ID" value="XM_008880821.1"/>
</dbReference>
<dbReference type="VEuPathDB" id="FungiDB:H310_13350"/>
<proteinExistence type="predicted"/>
<evidence type="ECO:0000313" key="2">
    <source>
        <dbReference type="EMBL" id="ETV92292.1"/>
    </source>
</evidence>
<dbReference type="STRING" id="157072.A0A024TG13"/>